<accession>A0A543FEC1</accession>
<reference evidence="1 2" key="1">
    <citation type="submission" date="2019-06" db="EMBL/GenBank/DDBJ databases">
        <title>Sequencing the genomes of 1000 actinobacteria strains.</title>
        <authorList>
            <person name="Klenk H.-P."/>
        </authorList>
    </citation>
    <scope>NUCLEOTIDE SEQUENCE [LARGE SCALE GENOMIC DNA]</scope>
    <source>
        <strain evidence="1 2">DSM 103495</strain>
    </source>
</reference>
<keyword evidence="2" id="KW-1185">Reference proteome</keyword>
<sequence length="248" mass="27237">MDYRNRGGEAGCAAVSGLVANLPDMVSPDTAVRRLLHEIGKALEPYGFHGNEPTWTRVAPGGVASVGRSRVSRTWTDGQQVLGFGLTMNATPTAWWEYCNWRNLRLGLPPIPVEAATGPDLIGTESLPDELTEPWTLRLDPAQAGRHALQSDIDTIRAELPRRVHAYARRALRLLEPDTYLDELLARPDRQTTAWAAIVVLLADHGPGPRLDDAIGQLRQCVSDQDGSAYAEDVITYARTRVDQRPVA</sequence>
<name>A0A543FEC1_9NOCA</name>
<evidence type="ECO:0000313" key="1">
    <source>
        <dbReference type="EMBL" id="TQM32187.1"/>
    </source>
</evidence>
<gene>
    <name evidence="1" type="ORF">FB390_3865</name>
</gene>
<proteinExistence type="predicted"/>
<dbReference type="Proteomes" id="UP000316331">
    <property type="component" value="Unassembled WGS sequence"/>
</dbReference>
<organism evidence="1 2">
    <name type="scientific">Nocardia bhagyanarayanae</name>
    <dbReference type="NCBI Taxonomy" id="1215925"/>
    <lineage>
        <taxon>Bacteria</taxon>
        <taxon>Bacillati</taxon>
        <taxon>Actinomycetota</taxon>
        <taxon>Actinomycetes</taxon>
        <taxon>Mycobacteriales</taxon>
        <taxon>Nocardiaceae</taxon>
        <taxon>Nocardia</taxon>
    </lineage>
</organism>
<protein>
    <submittedName>
        <fullName evidence="1">Uncharacterized protein</fullName>
    </submittedName>
</protein>
<dbReference type="EMBL" id="VFPG01000001">
    <property type="protein sequence ID" value="TQM32187.1"/>
    <property type="molecule type" value="Genomic_DNA"/>
</dbReference>
<comment type="caution">
    <text evidence="1">The sequence shown here is derived from an EMBL/GenBank/DDBJ whole genome shotgun (WGS) entry which is preliminary data.</text>
</comment>
<evidence type="ECO:0000313" key="2">
    <source>
        <dbReference type="Proteomes" id="UP000316331"/>
    </source>
</evidence>
<dbReference type="AlphaFoldDB" id="A0A543FEC1"/>